<evidence type="ECO:0000313" key="2">
    <source>
        <dbReference type="EMBL" id="CAI5791542.1"/>
    </source>
</evidence>
<feature type="region of interest" description="Disordered" evidence="1">
    <location>
        <begin position="1"/>
        <end position="26"/>
    </location>
</feature>
<reference evidence="2" key="1">
    <citation type="submission" date="2022-12" db="EMBL/GenBank/DDBJ databases">
        <authorList>
            <person name="Alioto T."/>
            <person name="Alioto T."/>
            <person name="Gomez Garrido J."/>
        </authorList>
    </citation>
    <scope>NUCLEOTIDE SEQUENCE</scope>
</reference>
<sequence length="113" mass="12685">MAAQTFSADPTWPPEGRQLRRQLRSRKVAARGLPSVCFRRRPPSRLPNPRRPSLFPKANRRGLLGGGSFPPFKMAARETTPPPPRFLKKNQARPPSAGFAGRRNPDSEDLFLL</sequence>
<name>A0AA35PNW2_9SAUR</name>
<proteinExistence type="predicted"/>
<keyword evidence="3" id="KW-1185">Reference proteome</keyword>
<evidence type="ECO:0000313" key="3">
    <source>
        <dbReference type="Proteomes" id="UP001178461"/>
    </source>
</evidence>
<evidence type="ECO:0000256" key="1">
    <source>
        <dbReference type="SAM" id="MobiDB-lite"/>
    </source>
</evidence>
<dbReference type="EMBL" id="OX395138">
    <property type="protein sequence ID" value="CAI5791542.1"/>
    <property type="molecule type" value="Genomic_DNA"/>
</dbReference>
<organism evidence="2 3">
    <name type="scientific">Podarcis lilfordi</name>
    <name type="common">Lilford's wall lizard</name>
    <dbReference type="NCBI Taxonomy" id="74358"/>
    <lineage>
        <taxon>Eukaryota</taxon>
        <taxon>Metazoa</taxon>
        <taxon>Chordata</taxon>
        <taxon>Craniata</taxon>
        <taxon>Vertebrata</taxon>
        <taxon>Euteleostomi</taxon>
        <taxon>Lepidosauria</taxon>
        <taxon>Squamata</taxon>
        <taxon>Bifurcata</taxon>
        <taxon>Unidentata</taxon>
        <taxon>Episquamata</taxon>
        <taxon>Laterata</taxon>
        <taxon>Lacertibaenia</taxon>
        <taxon>Lacertidae</taxon>
        <taxon>Podarcis</taxon>
    </lineage>
</organism>
<accession>A0AA35PNW2</accession>
<dbReference type="AlphaFoldDB" id="A0AA35PNW2"/>
<dbReference type="Proteomes" id="UP001178461">
    <property type="component" value="Chromosome 13"/>
</dbReference>
<gene>
    <name evidence="2" type="ORF">PODLI_1B006091</name>
</gene>
<feature type="region of interest" description="Disordered" evidence="1">
    <location>
        <begin position="38"/>
        <end position="113"/>
    </location>
</feature>
<protein>
    <submittedName>
        <fullName evidence="2">Uncharacterized protein</fullName>
    </submittedName>
</protein>